<name>A0A7G9RG07_9ACTN</name>
<evidence type="ECO:0000313" key="7">
    <source>
        <dbReference type="Proteomes" id="UP000515947"/>
    </source>
</evidence>
<dbReference type="Gene3D" id="3.30.1360.20">
    <property type="entry name" value="Transcriptional coactivator/pterin dehydratase"/>
    <property type="match status" value="1"/>
</dbReference>
<dbReference type="GO" id="GO:0006729">
    <property type="term" value="P:tetrahydrobiopterin biosynthetic process"/>
    <property type="evidence" value="ECO:0007669"/>
    <property type="project" value="InterPro"/>
</dbReference>
<evidence type="ECO:0000256" key="5">
    <source>
        <dbReference type="ARBA" id="ARBA00023239"/>
    </source>
</evidence>
<dbReference type="EMBL" id="CP060713">
    <property type="protein sequence ID" value="QNN54532.1"/>
    <property type="molecule type" value="Genomic_DNA"/>
</dbReference>
<dbReference type="AlphaFoldDB" id="A0A7G9RG07"/>
<sequence length="95" mass="10520">MVLLNNHDVTTALSGLDGWTRDGDTLVRSVEAPTYLDGIALVQRVAEAAERVAHHPDIDVRWRTVTFRLTTHAEGGLTERDLELARVIDSMVVGR</sequence>
<dbReference type="Pfam" id="PF01329">
    <property type="entry name" value="Pterin_4a"/>
    <property type="match status" value="1"/>
</dbReference>
<organism evidence="6 7">
    <name type="scientific">Nocardioides mesophilus</name>
    <dbReference type="NCBI Taxonomy" id="433659"/>
    <lineage>
        <taxon>Bacteria</taxon>
        <taxon>Bacillati</taxon>
        <taxon>Actinomycetota</taxon>
        <taxon>Actinomycetes</taxon>
        <taxon>Propionibacteriales</taxon>
        <taxon>Nocardioidaceae</taxon>
        <taxon>Nocardioides</taxon>
    </lineage>
</organism>
<protein>
    <recommendedName>
        <fullName evidence="4">Putative pterin-4-alpha-carbinolamine dehydratase</fullName>
        <ecNumber evidence="3">4.2.1.96</ecNumber>
    </recommendedName>
</protein>
<dbReference type="KEGG" id="nmes:H9L09_09605"/>
<dbReference type="CDD" id="cd00488">
    <property type="entry name" value="PCD_DCoH"/>
    <property type="match status" value="1"/>
</dbReference>
<evidence type="ECO:0000256" key="2">
    <source>
        <dbReference type="ARBA" id="ARBA00006472"/>
    </source>
</evidence>
<dbReference type="GO" id="GO:0008124">
    <property type="term" value="F:4-alpha-hydroxytetrahydrobiopterin dehydratase activity"/>
    <property type="evidence" value="ECO:0007669"/>
    <property type="project" value="UniProtKB-EC"/>
</dbReference>
<evidence type="ECO:0000256" key="4">
    <source>
        <dbReference type="ARBA" id="ARBA00021735"/>
    </source>
</evidence>
<dbReference type="InterPro" id="IPR001533">
    <property type="entry name" value="Pterin_deHydtase"/>
</dbReference>
<dbReference type="NCBIfam" id="NF002017">
    <property type="entry name" value="PRK00823.1-2"/>
    <property type="match status" value="1"/>
</dbReference>
<proteinExistence type="inferred from homology"/>
<accession>A0A7G9RG07</accession>
<dbReference type="PANTHER" id="PTHR12599">
    <property type="entry name" value="PTERIN-4-ALPHA-CARBINOLAMINE DEHYDRATASE"/>
    <property type="match status" value="1"/>
</dbReference>
<gene>
    <name evidence="6" type="ORF">H9L09_09605</name>
</gene>
<comment type="similarity">
    <text evidence="2">Belongs to the pterin-4-alpha-carbinolamine dehydratase family.</text>
</comment>
<dbReference type="EC" id="4.2.1.96" evidence="3"/>
<dbReference type="PANTHER" id="PTHR12599:SF0">
    <property type="entry name" value="PTERIN-4-ALPHA-CARBINOLAMINE DEHYDRATASE"/>
    <property type="match status" value="1"/>
</dbReference>
<keyword evidence="5 6" id="KW-0456">Lyase</keyword>
<comment type="catalytic activity">
    <reaction evidence="1">
        <text>(4aS,6R)-4a-hydroxy-L-erythro-5,6,7,8-tetrahydrobiopterin = (6R)-L-erythro-6,7-dihydrobiopterin + H2O</text>
        <dbReference type="Rhea" id="RHEA:11920"/>
        <dbReference type="ChEBI" id="CHEBI:15377"/>
        <dbReference type="ChEBI" id="CHEBI:15642"/>
        <dbReference type="ChEBI" id="CHEBI:43120"/>
        <dbReference type="EC" id="4.2.1.96"/>
    </reaction>
</comment>
<evidence type="ECO:0000256" key="1">
    <source>
        <dbReference type="ARBA" id="ARBA00001554"/>
    </source>
</evidence>
<reference evidence="6 7" key="1">
    <citation type="submission" date="2020-08" db="EMBL/GenBank/DDBJ databases">
        <title>Genome sequence of Nocardioides mesophilus KACC 16243T.</title>
        <authorList>
            <person name="Hyun D.-W."/>
            <person name="Bae J.-W."/>
        </authorList>
    </citation>
    <scope>NUCLEOTIDE SEQUENCE [LARGE SCALE GENOMIC DNA]</scope>
    <source>
        <strain evidence="6 7">KACC 16243</strain>
    </source>
</reference>
<dbReference type="Proteomes" id="UP000515947">
    <property type="component" value="Chromosome"/>
</dbReference>
<dbReference type="SUPFAM" id="SSF55248">
    <property type="entry name" value="PCD-like"/>
    <property type="match status" value="1"/>
</dbReference>
<evidence type="ECO:0000256" key="3">
    <source>
        <dbReference type="ARBA" id="ARBA00013252"/>
    </source>
</evidence>
<keyword evidence="7" id="KW-1185">Reference proteome</keyword>
<dbReference type="RefSeq" id="WP_187580372.1">
    <property type="nucleotide sequence ID" value="NZ_CP060713.1"/>
</dbReference>
<evidence type="ECO:0000313" key="6">
    <source>
        <dbReference type="EMBL" id="QNN54532.1"/>
    </source>
</evidence>
<dbReference type="InterPro" id="IPR036428">
    <property type="entry name" value="PCD_sf"/>
</dbReference>